<proteinExistence type="predicted"/>
<organism evidence="2 3">
    <name type="scientific">Agrilus planipennis</name>
    <name type="common">Emerald ash borer</name>
    <name type="synonym">Agrilus marcopoli</name>
    <dbReference type="NCBI Taxonomy" id="224129"/>
    <lineage>
        <taxon>Eukaryota</taxon>
        <taxon>Metazoa</taxon>
        <taxon>Ecdysozoa</taxon>
        <taxon>Arthropoda</taxon>
        <taxon>Hexapoda</taxon>
        <taxon>Insecta</taxon>
        <taxon>Pterygota</taxon>
        <taxon>Neoptera</taxon>
        <taxon>Endopterygota</taxon>
        <taxon>Coleoptera</taxon>
        <taxon>Polyphaga</taxon>
        <taxon>Elateriformia</taxon>
        <taxon>Buprestoidea</taxon>
        <taxon>Buprestidae</taxon>
        <taxon>Agrilinae</taxon>
        <taxon>Agrilus</taxon>
    </lineage>
</organism>
<dbReference type="RefSeq" id="XP_025836065.1">
    <property type="nucleotide sequence ID" value="XM_025980280.1"/>
</dbReference>
<name>A0A7F5RJM3_AGRPL</name>
<accession>A0A7F5RJM3</accession>
<protein>
    <submittedName>
        <fullName evidence="3">Uncharacterized protein LOC108733218 isoform X3</fullName>
    </submittedName>
</protein>
<feature type="signal peptide" evidence="1">
    <location>
        <begin position="1"/>
        <end position="18"/>
    </location>
</feature>
<keyword evidence="2" id="KW-1185">Reference proteome</keyword>
<dbReference type="Proteomes" id="UP000192223">
    <property type="component" value="Unplaced"/>
</dbReference>
<feature type="chain" id="PRO_5028924249" evidence="1">
    <location>
        <begin position="19"/>
        <end position="148"/>
    </location>
</feature>
<evidence type="ECO:0000313" key="2">
    <source>
        <dbReference type="Proteomes" id="UP000192223"/>
    </source>
</evidence>
<reference evidence="3" key="1">
    <citation type="submission" date="2025-08" db="UniProtKB">
        <authorList>
            <consortium name="RefSeq"/>
        </authorList>
    </citation>
    <scope>IDENTIFICATION</scope>
    <source>
        <tissue evidence="3">Entire body</tissue>
    </source>
</reference>
<keyword evidence="1" id="KW-0732">Signal</keyword>
<evidence type="ECO:0000313" key="3">
    <source>
        <dbReference type="RefSeq" id="XP_025836065.1"/>
    </source>
</evidence>
<evidence type="ECO:0000256" key="1">
    <source>
        <dbReference type="SAM" id="SignalP"/>
    </source>
</evidence>
<sequence>MCLKILVFFCLVIAVASASVLPVPAPLAAFPVDGGALLKGPTSSSVSVGPDGSSISTVEDSGAVGIAHGYAVSAALPPAPAPVVYAAPAVVAPPPAPVAYAAPVPTGTLINGPSGQIATAGSPVGVIAGTAHAPWAPAPAVVEARIGW</sequence>
<gene>
    <name evidence="3" type="primary">LOC108733218</name>
</gene>
<dbReference type="GeneID" id="108733218"/>
<dbReference type="AlphaFoldDB" id="A0A7F5RJM3"/>